<organism evidence="1 2">
    <name type="scientific">Gnathostoma spinigerum</name>
    <dbReference type="NCBI Taxonomy" id="75299"/>
    <lineage>
        <taxon>Eukaryota</taxon>
        <taxon>Metazoa</taxon>
        <taxon>Ecdysozoa</taxon>
        <taxon>Nematoda</taxon>
        <taxon>Chromadorea</taxon>
        <taxon>Rhabditida</taxon>
        <taxon>Spirurina</taxon>
        <taxon>Gnathostomatomorpha</taxon>
        <taxon>Gnathostomatoidea</taxon>
        <taxon>Gnathostomatidae</taxon>
        <taxon>Gnathostoma</taxon>
    </lineage>
</organism>
<dbReference type="AlphaFoldDB" id="A0ABD6EWW8"/>
<accession>A0ABD6EWW8</accession>
<keyword evidence="2" id="KW-1185">Reference proteome</keyword>
<dbReference type="InterPro" id="IPR043502">
    <property type="entry name" value="DNA/RNA_pol_sf"/>
</dbReference>
<dbReference type="Proteomes" id="UP001608902">
    <property type="component" value="Unassembled WGS sequence"/>
</dbReference>
<evidence type="ECO:0008006" key="3">
    <source>
        <dbReference type="Google" id="ProtNLM"/>
    </source>
</evidence>
<reference evidence="1 2" key="1">
    <citation type="submission" date="2024-08" db="EMBL/GenBank/DDBJ databases">
        <title>Gnathostoma spinigerum genome.</title>
        <authorList>
            <person name="Gonzalez-Bertolin B."/>
            <person name="Monzon S."/>
            <person name="Zaballos A."/>
            <person name="Jimenez P."/>
            <person name="Dekumyoy P."/>
            <person name="Varona S."/>
            <person name="Cuesta I."/>
            <person name="Sumanam S."/>
            <person name="Adisakwattana P."/>
            <person name="Gasser R.B."/>
            <person name="Hernandez-Gonzalez A."/>
            <person name="Young N.D."/>
            <person name="Perteguer M.J."/>
        </authorList>
    </citation>
    <scope>NUCLEOTIDE SEQUENCE [LARGE SCALE GENOMIC DNA]</scope>
    <source>
        <strain evidence="1">AL3</strain>
        <tissue evidence="1">Liver</tissue>
    </source>
</reference>
<proteinExistence type="predicted"/>
<sequence length="524" mass="60279">MLGGKGKIKLQKEPKSPVLMNTGFTMSPAIKIREDEVEKFWKLETIGISETIGGKEDRDALWKFQKHIEGKQDGRYIVGLPWKTDSPKVPYNLGICIGRLKGALKKLEKKPELFEEYDKVFRQQIEQGVIEEVPRQEAGPLVSYLPHQPVLTADKATIKLRVVFDASAKDRHGNSVNKQLLRGPVMLNDLSGILLRFRLSNIAIIADVEKAFLQIELREDDRDCTRFMWVKDPGKAEADNIIAYRFCRVPLSLMSSPFFLAATLYKQMGQADSKISKMIMRNLYVDNVILTADTTQEADQLYQESKQLFAQCKMKLRGFTSNDRNFISKLSDEDKGDLTAETKVLGINWKLKTDEMEMKTKRHKEGTNTKREVLKFVASNYDPLGWISPVLLPIKVFIQKLWKKKYTWDQEFDNEELHEYQKLMVDWEEMRFIIPRKITHKKEYAVRQLHVFTDASVNAYAACVYTPEASARGIHTSLLMTKTRLCPVKSLTIPRLELMAAMIGTRLVTYVKKEMQLNDANITL</sequence>
<evidence type="ECO:0000313" key="1">
    <source>
        <dbReference type="EMBL" id="MFH4982659.1"/>
    </source>
</evidence>
<gene>
    <name evidence="1" type="ORF">AB6A40_009368</name>
</gene>
<comment type="caution">
    <text evidence="1">The sequence shown here is derived from an EMBL/GenBank/DDBJ whole genome shotgun (WGS) entry which is preliminary data.</text>
</comment>
<dbReference type="SUPFAM" id="SSF56672">
    <property type="entry name" value="DNA/RNA polymerases"/>
    <property type="match status" value="1"/>
</dbReference>
<dbReference type="Pfam" id="PF05380">
    <property type="entry name" value="Peptidase_A17"/>
    <property type="match status" value="1"/>
</dbReference>
<evidence type="ECO:0000313" key="2">
    <source>
        <dbReference type="Proteomes" id="UP001608902"/>
    </source>
</evidence>
<protein>
    <recommendedName>
        <fullName evidence="3">Reverse transcriptase domain-containing protein</fullName>
    </recommendedName>
</protein>
<dbReference type="Gene3D" id="3.30.70.270">
    <property type="match status" value="1"/>
</dbReference>
<dbReference type="PANTHER" id="PTHR47331:SF1">
    <property type="entry name" value="GAG-LIKE PROTEIN"/>
    <property type="match status" value="1"/>
</dbReference>
<dbReference type="InterPro" id="IPR043128">
    <property type="entry name" value="Rev_trsase/Diguanyl_cyclase"/>
</dbReference>
<name>A0ABD6EWW8_9BILA</name>
<dbReference type="PANTHER" id="PTHR47331">
    <property type="entry name" value="PHD-TYPE DOMAIN-CONTAINING PROTEIN"/>
    <property type="match status" value="1"/>
</dbReference>
<dbReference type="EMBL" id="JBGFUD010009798">
    <property type="protein sequence ID" value="MFH4982659.1"/>
    <property type="molecule type" value="Genomic_DNA"/>
</dbReference>
<dbReference type="Gene3D" id="3.10.10.10">
    <property type="entry name" value="HIV Type 1 Reverse Transcriptase, subunit A, domain 1"/>
    <property type="match status" value="1"/>
</dbReference>
<dbReference type="InterPro" id="IPR008042">
    <property type="entry name" value="Retrotrans_Pao"/>
</dbReference>